<dbReference type="CDD" id="cd13850">
    <property type="entry name" value="CuRO_1_Abr2_like"/>
    <property type="match status" value="1"/>
</dbReference>
<dbReference type="InterPro" id="IPR008972">
    <property type="entry name" value="Cupredoxin"/>
</dbReference>
<evidence type="ECO:0000313" key="12">
    <source>
        <dbReference type="EMBL" id="KJZ73746.1"/>
    </source>
</evidence>
<name>A0A0F7ZIJ0_9HYPO</name>
<keyword evidence="2" id="KW-0479">Metal-binding</keyword>
<dbReference type="EMBL" id="KQ030532">
    <property type="protein sequence ID" value="KJZ73746.1"/>
    <property type="molecule type" value="Genomic_DNA"/>
</dbReference>
<dbReference type="CDD" id="cd13898">
    <property type="entry name" value="CuRO_3_Abr2_like"/>
    <property type="match status" value="1"/>
</dbReference>
<keyword evidence="5" id="KW-0560">Oxidoreductase</keyword>
<dbReference type="GO" id="GO:0005507">
    <property type="term" value="F:copper ion binding"/>
    <property type="evidence" value="ECO:0007669"/>
    <property type="project" value="InterPro"/>
</dbReference>
<keyword evidence="3 8" id="KW-0732">Signal</keyword>
<dbReference type="PROSITE" id="PS00079">
    <property type="entry name" value="MULTICOPPER_OXIDASE1"/>
    <property type="match status" value="1"/>
</dbReference>
<evidence type="ECO:0008006" key="14">
    <source>
        <dbReference type="Google" id="ProtNLM"/>
    </source>
</evidence>
<evidence type="ECO:0000256" key="4">
    <source>
        <dbReference type="ARBA" id="ARBA00022737"/>
    </source>
</evidence>
<gene>
    <name evidence="12" type="ORF">HIM_06864</name>
</gene>
<evidence type="ECO:0000259" key="11">
    <source>
        <dbReference type="Pfam" id="PF07732"/>
    </source>
</evidence>
<evidence type="ECO:0000256" key="8">
    <source>
        <dbReference type="SAM" id="SignalP"/>
    </source>
</evidence>
<dbReference type="Pfam" id="PF00394">
    <property type="entry name" value="Cu-oxidase"/>
    <property type="match status" value="1"/>
</dbReference>
<dbReference type="PROSITE" id="PS00080">
    <property type="entry name" value="MULTICOPPER_OXIDASE2"/>
    <property type="match status" value="1"/>
</dbReference>
<keyword evidence="6" id="KW-0186">Copper</keyword>
<dbReference type="InterPro" id="IPR001117">
    <property type="entry name" value="Cu-oxidase_2nd"/>
</dbReference>
<reference evidence="12 13" key="1">
    <citation type="journal article" date="2014" name="Genome Biol. Evol.">
        <title>Comparative genomics and transcriptomics analyses reveal divergent lifestyle features of nematode endoparasitic fungus Hirsutella minnesotensis.</title>
        <authorList>
            <person name="Lai Y."/>
            <person name="Liu K."/>
            <person name="Zhang X."/>
            <person name="Zhang X."/>
            <person name="Li K."/>
            <person name="Wang N."/>
            <person name="Shu C."/>
            <person name="Wu Y."/>
            <person name="Wang C."/>
            <person name="Bushley K.E."/>
            <person name="Xiang M."/>
            <person name="Liu X."/>
        </authorList>
    </citation>
    <scope>NUCLEOTIDE SEQUENCE [LARGE SCALE GENOMIC DNA]</scope>
    <source>
        <strain evidence="12 13">3608</strain>
    </source>
</reference>
<keyword evidence="7" id="KW-0325">Glycoprotein</keyword>
<dbReference type="InterPro" id="IPR045087">
    <property type="entry name" value="Cu-oxidase_fam"/>
</dbReference>
<feature type="domain" description="Plastocyanin-like" evidence="11">
    <location>
        <begin position="38"/>
        <end position="152"/>
    </location>
</feature>
<organism evidence="12 13">
    <name type="scientific">Hirsutella minnesotensis 3608</name>
    <dbReference type="NCBI Taxonomy" id="1043627"/>
    <lineage>
        <taxon>Eukaryota</taxon>
        <taxon>Fungi</taxon>
        <taxon>Dikarya</taxon>
        <taxon>Ascomycota</taxon>
        <taxon>Pezizomycotina</taxon>
        <taxon>Sordariomycetes</taxon>
        <taxon>Hypocreomycetidae</taxon>
        <taxon>Hypocreales</taxon>
        <taxon>Ophiocordycipitaceae</taxon>
        <taxon>Hirsutella</taxon>
    </lineage>
</organism>
<dbReference type="FunFam" id="2.60.40.420:FF:000036">
    <property type="entry name" value="L-ascorbate oxidase"/>
    <property type="match status" value="1"/>
</dbReference>
<feature type="signal peptide" evidence="8">
    <location>
        <begin position="1"/>
        <end position="20"/>
    </location>
</feature>
<dbReference type="Pfam" id="PF07731">
    <property type="entry name" value="Cu-oxidase_2"/>
    <property type="match status" value="1"/>
</dbReference>
<sequence>MLPKVVSAVAWAAVVPLSLGLTSPLAPVNGPRRFDLTVTWEEHAPDGLSRDMILINGEFPGPVLEMNEGEEAWVAVHNRMPFNTTMHYHGIEMSDTPWSDGVPGVSQREIPPGESFTYKWTATQCGEYWYHAHHRGQVEDGQFGAIIIHPREDRSTPFGLISRDERTIQAIEEAVAAVRPLMLSDWRHMTSAEAWDVEVRSNMEIPCYDSLLINGQGKVDCLPAKKMASLLSPAQKKLLKIGGASAMTPKGCLPKEVQAKVIAGGRPTNVSAIPPDVFDVCTPTQGSNAVVQVHRDEHDDSGTWVALEIVGAYSTLTTAFSIDRLPMWVYAVDGEYIEPQHVNAISITNGDRYSVLVHLKEPGDYTIRHACTFPVQILSGQATLSYRVKHEYPAVRRSTPYINDVGMPVSADVVFFNHTAQRGYPARPVGQRAHQTFILDMGITGAAYQWGLNGTSRPPSVDANDPVLFKPQPNALNNLTITTRNGTWVDLVFVAAQPPQPPHPIHKHGNKMWLIGAGHAPWKWKSVDEAVRDVPQSFNLVDPPRRDGFATLDAPKEPSWTAVRYHVTNPGAWLLHCHVQTHLEGGMSMVIQDGIDRWPTVPPEYLHYGE</sequence>
<dbReference type="PANTHER" id="PTHR11709:SF488">
    <property type="entry name" value="LACCASE-RELATED"/>
    <property type="match status" value="1"/>
</dbReference>
<evidence type="ECO:0000259" key="9">
    <source>
        <dbReference type="Pfam" id="PF00394"/>
    </source>
</evidence>
<dbReference type="AlphaFoldDB" id="A0A0F7ZIJ0"/>
<dbReference type="Pfam" id="PF07732">
    <property type="entry name" value="Cu-oxidase_3"/>
    <property type="match status" value="1"/>
</dbReference>
<dbReference type="Proteomes" id="UP000054481">
    <property type="component" value="Unassembled WGS sequence"/>
</dbReference>
<dbReference type="PANTHER" id="PTHR11709">
    <property type="entry name" value="MULTI-COPPER OXIDASE"/>
    <property type="match status" value="1"/>
</dbReference>
<evidence type="ECO:0000256" key="3">
    <source>
        <dbReference type="ARBA" id="ARBA00022729"/>
    </source>
</evidence>
<dbReference type="CDD" id="cd13876">
    <property type="entry name" value="CuRO_2_Abr2_like"/>
    <property type="match status" value="1"/>
</dbReference>
<comment type="similarity">
    <text evidence="1">Belongs to the multicopper oxidase family.</text>
</comment>
<feature type="chain" id="PRO_5002525939" description="Laccase-1" evidence="8">
    <location>
        <begin position="21"/>
        <end position="610"/>
    </location>
</feature>
<dbReference type="OrthoDB" id="2121828at2759"/>
<dbReference type="InterPro" id="IPR011706">
    <property type="entry name" value="Cu-oxidase_C"/>
</dbReference>
<feature type="domain" description="Plastocyanin-like" evidence="9">
    <location>
        <begin position="180"/>
        <end position="372"/>
    </location>
</feature>
<protein>
    <recommendedName>
        <fullName evidence="14">Laccase-1</fullName>
    </recommendedName>
</protein>
<evidence type="ECO:0000256" key="7">
    <source>
        <dbReference type="ARBA" id="ARBA00023180"/>
    </source>
</evidence>
<dbReference type="InterPro" id="IPR033138">
    <property type="entry name" value="Cu_oxidase_CS"/>
</dbReference>
<dbReference type="GO" id="GO:0016491">
    <property type="term" value="F:oxidoreductase activity"/>
    <property type="evidence" value="ECO:0007669"/>
    <property type="project" value="UniProtKB-KW"/>
</dbReference>
<proteinExistence type="inferred from homology"/>
<keyword evidence="13" id="KW-1185">Reference proteome</keyword>
<dbReference type="SUPFAM" id="SSF49503">
    <property type="entry name" value="Cupredoxins"/>
    <property type="match status" value="3"/>
</dbReference>
<evidence type="ECO:0000256" key="2">
    <source>
        <dbReference type="ARBA" id="ARBA00022723"/>
    </source>
</evidence>
<evidence type="ECO:0000256" key="6">
    <source>
        <dbReference type="ARBA" id="ARBA00023008"/>
    </source>
</evidence>
<feature type="domain" description="Plastocyanin-like" evidence="10">
    <location>
        <begin position="472"/>
        <end position="592"/>
    </location>
</feature>
<keyword evidence="4" id="KW-0677">Repeat</keyword>
<evidence type="ECO:0000313" key="13">
    <source>
        <dbReference type="Proteomes" id="UP000054481"/>
    </source>
</evidence>
<evidence type="ECO:0000256" key="1">
    <source>
        <dbReference type="ARBA" id="ARBA00010609"/>
    </source>
</evidence>
<evidence type="ECO:0000256" key="5">
    <source>
        <dbReference type="ARBA" id="ARBA00023002"/>
    </source>
</evidence>
<accession>A0A0F7ZIJ0</accession>
<evidence type="ECO:0000259" key="10">
    <source>
        <dbReference type="Pfam" id="PF07731"/>
    </source>
</evidence>
<dbReference type="InterPro" id="IPR011707">
    <property type="entry name" value="Cu-oxidase-like_N"/>
</dbReference>
<dbReference type="InterPro" id="IPR002355">
    <property type="entry name" value="Cu_oxidase_Cu_BS"/>
</dbReference>
<dbReference type="Gene3D" id="2.60.40.420">
    <property type="entry name" value="Cupredoxins - blue copper proteins"/>
    <property type="match status" value="3"/>
</dbReference>